<dbReference type="Pfam" id="PF00004">
    <property type="entry name" value="AAA"/>
    <property type="match status" value="1"/>
</dbReference>
<proteinExistence type="predicted"/>
<dbReference type="Pfam" id="PF10431">
    <property type="entry name" value="ClpB_D2-small"/>
    <property type="match status" value="1"/>
</dbReference>
<dbReference type="GO" id="GO:0016887">
    <property type="term" value="F:ATP hydrolysis activity"/>
    <property type="evidence" value="ECO:0007669"/>
    <property type="project" value="InterPro"/>
</dbReference>
<dbReference type="GO" id="GO:0008233">
    <property type="term" value="F:peptidase activity"/>
    <property type="evidence" value="ECO:0007669"/>
    <property type="project" value="UniProtKB-KW"/>
</dbReference>
<dbReference type="InterPro" id="IPR019489">
    <property type="entry name" value="Clp_ATPase_C"/>
</dbReference>
<dbReference type="Proteomes" id="UP000265614">
    <property type="component" value="Unassembled WGS sequence"/>
</dbReference>
<dbReference type="CDD" id="cd19499">
    <property type="entry name" value="RecA-like_ClpB_Hsp104-like"/>
    <property type="match status" value="1"/>
</dbReference>
<dbReference type="SMART" id="SM00382">
    <property type="entry name" value="AAA"/>
    <property type="match status" value="2"/>
</dbReference>
<dbReference type="PROSITE" id="PS50151">
    <property type="entry name" value="UVR"/>
    <property type="match status" value="1"/>
</dbReference>
<dbReference type="FunFam" id="1.10.8.60:FF:000017">
    <property type="entry name" value="ATP-dependent chaperone ClpB"/>
    <property type="match status" value="1"/>
</dbReference>
<dbReference type="SMART" id="SM01086">
    <property type="entry name" value="ClpB_D2-small"/>
    <property type="match status" value="1"/>
</dbReference>
<dbReference type="FunFam" id="1.10.8.60:FF:000011">
    <property type="entry name" value="ATP-dependent Clp protease ATP-binding subunit"/>
    <property type="match status" value="1"/>
</dbReference>
<dbReference type="Gene3D" id="1.10.1780.10">
    <property type="entry name" value="Clp, N-terminal domain"/>
    <property type="match status" value="1"/>
</dbReference>
<keyword evidence="8" id="KW-0645">Protease</keyword>
<dbReference type="InterPro" id="IPR003959">
    <property type="entry name" value="ATPase_AAA_core"/>
</dbReference>
<dbReference type="GO" id="GO:0005524">
    <property type="term" value="F:ATP binding"/>
    <property type="evidence" value="ECO:0007669"/>
    <property type="project" value="UniProtKB-KW"/>
</dbReference>
<evidence type="ECO:0000259" key="6">
    <source>
        <dbReference type="PROSITE" id="PS50151"/>
    </source>
</evidence>
<dbReference type="FunFam" id="1.10.1780.10:FF:000001">
    <property type="entry name" value="ATP-dependent Clp protease ATP-binding subunit"/>
    <property type="match status" value="1"/>
</dbReference>
<dbReference type="Gene3D" id="4.10.860.10">
    <property type="entry name" value="UVR domain"/>
    <property type="match status" value="1"/>
</dbReference>
<dbReference type="InterPro" id="IPR036628">
    <property type="entry name" value="Clp_N_dom_sf"/>
</dbReference>
<evidence type="ECO:0000256" key="3">
    <source>
        <dbReference type="ARBA" id="ARBA00022840"/>
    </source>
</evidence>
<keyword evidence="3 8" id="KW-0067">ATP-binding</keyword>
<comment type="caution">
    <text evidence="8">The sequence shown here is derived from an EMBL/GenBank/DDBJ whole genome shotgun (WGS) entry which is preliminary data.</text>
</comment>
<evidence type="ECO:0000256" key="1">
    <source>
        <dbReference type="ARBA" id="ARBA00022737"/>
    </source>
</evidence>
<keyword evidence="1 5" id="KW-0677">Repeat</keyword>
<evidence type="ECO:0000256" key="4">
    <source>
        <dbReference type="ARBA" id="ARBA00023186"/>
    </source>
</evidence>
<dbReference type="GO" id="GO:0034605">
    <property type="term" value="P:cellular response to heat"/>
    <property type="evidence" value="ECO:0007669"/>
    <property type="project" value="TreeGrafter"/>
</dbReference>
<dbReference type="InterPro" id="IPR041546">
    <property type="entry name" value="ClpA/ClpB_AAA_lid"/>
</dbReference>
<dbReference type="AlphaFoldDB" id="A0A3A3Z3F2"/>
<evidence type="ECO:0000256" key="2">
    <source>
        <dbReference type="ARBA" id="ARBA00022741"/>
    </source>
</evidence>
<dbReference type="CDD" id="cd00009">
    <property type="entry name" value="AAA"/>
    <property type="match status" value="1"/>
</dbReference>
<dbReference type="InterPro" id="IPR003593">
    <property type="entry name" value="AAA+_ATPase"/>
</dbReference>
<dbReference type="FunFam" id="3.40.50.300:FF:000025">
    <property type="entry name" value="ATP-dependent Clp protease subunit"/>
    <property type="match status" value="1"/>
</dbReference>
<dbReference type="FunFam" id="3.40.50.300:FF:000010">
    <property type="entry name" value="Chaperone clpB 1, putative"/>
    <property type="match status" value="1"/>
</dbReference>
<dbReference type="PRINTS" id="PR00300">
    <property type="entry name" value="CLPPROTEASEA"/>
</dbReference>
<evidence type="ECO:0000313" key="9">
    <source>
        <dbReference type="Proteomes" id="UP000265614"/>
    </source>
</evidence>
<dbReference type="InterPro" id="IPR050130">
    <property type="entry name" value="ClpA_ClpB"/>
</dbReference>
<name>A0A3A3Z3F2_9ACTN</name>
<dbReference type="PANTHER" id="PTHR11638">
    <property type="entry name" value="ATP-DEPENDENT CLP PROTEASE"/>
    <property type="match status" value="1"/>
</dbReference>
<feature type="domain" description="Clp R" evidence="7">
    <location>
        <begin position="2"/>
        <end position="144"/>
    </location>
</feature>
<dbReference type="RefSeq" id="WP_119950481.1">
    <property type="nucleotide sequence ID" value="NZ_QZEZ01000004.1"/>
</dbReference>
<keyword evidence="2" id="KW-0547">Nucleotide-binding</keyword>
<protein>
    <submittedName>
        <fullName evidence="8">ATP-dependent Clp protease ATP-binding subunit</fullName>
    </submittedName>
</protein>
<dbReference type="Pfam" id="PF07724">
    <property type="entry name" value="AAA_2"/>
    <property type="match status" value="1"/>
</dbReference>
<evidence type="ECO:0000259" key="7">
    <source>
        <dbReference type="PROSITE" id="PS51903"/>
    </source>
</evidence>
<feature type="domain" description="UVR" evidence="6">
    <location>
        <begin position="421"/>
        <end position="456"/>
    </location>
</feature>
<evidence type="ECO:0000256" key="5">
    <source>
        <dbReference type="PROSITE-ProRule" id="PRU01251"/>
    </source>
</evidence>
<evidence type="ECO:0000313" key="8">
    <source>
        <dbReference type="EMBL" id="RJK96055.1"/>
    </source>
</evidence>
<keyword evidence="4" id="KW-0143">Chaperone</keyword>
<dbReference type="GO" id="GO:0005737">
    <property type="term" value="C:cytoplasm"/>
    <property type="evidence" value="ECO:0007669"/>
    <property type="project" value="TreeGrafter"/>
</dbReference>
<gene>
    <name evidence="8" type="ORF">D5H78_10895</name>
</gene>
<dbReference type="Gene3D" id="1.10.8.60">
    <property type="match status" value="2"/>
</dbReference>
<sequence>MFERFTDRARRVVVLAQEEARMLNHNYIGTEHILLGLIHEGEGVAAKALESLGISLEAVRSQVEEIIGQGQQAPSGHIPFTPRAKKVLELSLREALQLGHNYIGTEHILLGLIREGEGVAAQVLVKLGADLNRVRQQVIQLLSGYQGKETATAGGPAEGTPSTSLVLDQFGRNLTQAAREGKLDPVIGREKEIERVMQVLSRRTKNNPVLIGEPGVGKTAVVEGLSQAIVKGEVPETLKDKQLYTLDLGALVAGSRYRGDFEERLKKVLKEIRTRGDIILFIDELHTLVGAGAAEGAIDAASILKPMLARGELQTIGATTLDEYRKHLEKDAALERRFQPIQVQEPSLAHTIEILKGLRDRYEAHHRVSITDSALVQAATLADRYISDRFLPDKAIDLIDEAGSRMRIRRMTAPPDLREFDERIAGVRREKESAIDSQDFEKAASLRDREKTLLAEKAQREKEWKAGDMDVVAEVDDELIAEVLATATGIPVFKLTEEESQRLLKMEGELHKRVIGQEQAITALSQAIRRTRAGLKDPKRPGGSFIFAGPSGVGKTELSKTLAEFLFGDEDALIALDMSEFSEKHTVSRLFGSPPGYVGYEEGGQLTEKVRRKPFSVVLFDEVEKAHPDIFNSLLQILEDGRLTDSQGRVVDFKNTVIIMTTNLGTRDISKGFNLGFAAADDTKTGYERMKAKVQDELKQHFRPEFLNRIDDIVVFHQLTPAEIIRIVDLMTASLDKRLRDKDMGMELTTAAKELLAKKGYDPVLGARPLRRTIQREIEDTLSERILFGELKPGEIVLVDAEGEGDEAKFTFTGQFRSQLPDAPPVETAAGGQE</sequence>
<dbReference type="SUPFAM" id="SSF81923">
    <property type="entry name" value="Double Clp-N motif"/>
    <property type="match status" value="1"/>
</dbReference>
<dbReference type="Gene3D" id="3.40.50.300">
    <property type="entry name" value="P-loop containing nucleotide triphosphate hydrolases"/>
    <property type="match status" value="2"/>
</dbReference>
<dbReference type="InterPro" id="IPR018368">
    <property type="entry name" value="ClpA/B_CS1"/>
</dbReference>
<dbReference type="Pfam" id="PF02861">
    <property type="entry name" value="Clp_N"/>
    <property type="match status" value="1"/>
</dbReference>
<dbReference type="PROSITE" id="PS00870">
    <property type="entry name" value="CLPAB_1"/>
    <property type="match status" value="1"/>
</dbReference>
<dbReference type="EMBL" id="QZEZ01000004">
    <property type="protein sequence ID" value="RJK96055.1"/>
    <property type="molecule type" value="Genomic_DNA"/>
</dbReference>
<dbReference type="SUPFAM" id="SSF52540">
    <property type="entry name" value="P-loop containing nucleoside triphosphate hydrolases"/>
    <property type="match status" value="2"/>
</dbReference>
<keyword evidence="8" id="KW-0378">Hydrolase</keyword>
<dbReference type="InterPro" id="IPR001943">
    <property type="entry name" value="UVR_dom"/>
</dbReference>
<accession>A0A3A3Z3F2</accession>
<organism evidence="8 9">
    <name type="scientific">Vallicoccus soli</name>
    <dbReference type="NCBI Taxonomy" id="2339232"/>
    <lineage>
        <taxon>Bacteria</taxon>
        <taxon>Bacillati</taxon>
        <taxon>Actinomycetota</taxon>
        <taxon>Actinomycetes</taxon>
        <taxon>Motilibacterales</taxon>
        <taxon>Vallicoccaceae</taxon>
        <taxon>Vallicoccus</taxon>
    </lineage>
</organism>
<keyword evidence="9" id="KW-1185">Reference proteome</keyword>
<dbReference type="InterPro" id="IPR001270">
    <property type="entry name" value="ClpA/B"/>
</dbReference>
<dbReference type="OrthoDB" id="9803641at2"/>
<dbReference type="PANTHER" id="PTHR11638:SF18">
    <property type="entry name" value="HEAT SHOCK PROTEIN 104"/>
    <property type="match status" value="1"/>
</dbReference>
<dbReference type="GO" id="GO:0006508">
    <property type="term" value="P:proteolysis"/>
    <property type="evidence" value="ECO:0007669"/>
    <property type="project" value="UniProtKB-KW"/>
</dbReference>
<reference evidence="8 9" key="1">
    <citation type="submission" date="2018-09" db="EMBL/GenBank/DDBJ databases">
        <title>YIM 75000 draft genome.</title>
        <authorList>
            <person name="Tang S."/>
            <person name="Feng Y."/>
        </authorList>
    </citation>
    <scope>NUCLEOTIDE SEQUENCE [LARGE SCALE GENOMIC DNA]</scope>
    <source>
        <strain evidence="8 9">YIM 75000</strain>
    </source>
</reference>
<dbReference type="InterPro" id="IPR004176">
    <property type="entry name" value="Clp_R_N"/>
</dbReference>
<dbReference type="Pfam" id="PF17871">
    <property type="entry name" value="AAA_lid_9"/>
    <property type="match status" value="1"/>
</dbReference>
<dbReference type="PROSITE" id="PS51903">
    <property type="entry name" value="CLP_R"/>
    <property type="match status" value="1"/>
</dbReference>
<dbReference type="InterPro" id="IPR027417">
    <property type="entry name" value="P-loop_NTPase"/>
</dbReference>